<evidence type="ECO:0000313" key="6">
    <source>
        <dbReference type="Proteomes" id="UP000035909"/>
    </source>
</evidence>
<protein>
    <submittedName>
        <fullName evidence="5">Transcriptional regulator</fullName>
    </submittedName>
</protein>
<evidence type="ECO:0000313" key="5">
    <source>
        <dbReference type="EMBL" id="KLV08366.1"/>
    </source>
</evidence>
<dbReference type="SMART" id="SM00354">
    <property type="entry name" value="HTH_LACI"/>
    <property type="match status" value="1"/>
</dbReference>
<reference evidence="5 6" key="1">
    <citation type="submission" date="2015-05" db="EMBL/GenBank/DDBJ databases">
        <title>Photobacterium galathea sp. nov.</title>
        <authorList>
            <person name="Machado H."/>
            <person name="Gram L."/>
        </authorList>
    </citation>
    <scope>NUCLEOTIDE SEQUENCE [LARGE SCALE GENOMIC DNA]</scope>
    <source>
        <strain evidence="5 6">DSM 22954</strain>
    </source>
</reference>
<accession>A0A0J1H9K7</accession>
<dbReference type="CDD" id="cd01392">
    <property type="entry name" value="HTH_LacI"/>
    <property type="match status" value="1"/>
</dbReference>
<dbReference type="Gene3D" id="1.10.260.40">
    <property type="entry name" value="lambda repressor-like DNA-binding domains"/>
    <property type="match status" value="1"/>
</dbReference>
<dbReference type="Gene3D" id="3.40.50.2300">
    <property type="match status" value="2"/>
</dbReference>
<evidence type="ECO:0000259" key="4">
    <source>
        <dbReference type="PROSITE" id="PS50932"/>
    </source>
</evidence>
<dbReference type="OrthoDB" id="9798934at2"/>
<dbReference type="InterPro" id="IPR010982">
    <property type="entry name" value="Lambda_DNA-bd_dom_sf"/>
</dbReference>
<sequence length="334" mass="36047">MATIKDVAREAGVSVATVSRVINQSPKAGKSSIEAVTKAMKKLGYRPNATARALVSQSSNTVGVLVGDVSDPFFGTMVKAVDNVARQNGKHILIGHGYHNAQDERQALELLINNRCDALVVHAKGLSDEELCSYAQEVKGLVLINRHIEQIADRCISLDNFKGAYLATEFLIRHGHRHIACISSNHDIEDADARIQGYRAALLAHDIHLPETYIARGTPDSEGGEAAMTELLTKSVTMTGLVTYNDNMAAGVISVAQENGIPVPDKLSIVGFDDGLIARYLSPRLTTIRYPIEMMAEHAATLALQLAKDAPQPAGATMRFTPTVVRRDSVTRVG</sequence>
<dbReference type="PATRIC" id="fig|320778.3.peg.3578"/>
<evidence type="ECO:0000256" key="2">
    <source>
        <dbReference type="ARBA" id="ARBA00023125"/>
    </source>
</evidence>
<keyword evidence="2" id="KW-0238">DNA-binding</keyword>
<feature type="domain" description="HTH lacI-type" evidence="4">
    <location>
        <begin position="2"/>
        <end position="56"/>
    </location>
</feature>
<name>A0A0J1H9K7_9GAMM</name>
<dbReference type="InterPro" id="IPR000843">
    <property type="entry name" value="HTH_LacI"/>
</dbReference>
<evidence type="ECO:0000256" key="3">
    <source>
        <dbReference type="ARBA" id="ARBA00023163"/>
    </source>
</evidence>
<dbReference type="PROSITE" id="PS50932">
    <property type="entry name" value="HTH_LACI_2"/>
    <property type="match status" value="1"/>
</dbReference>
<dbReference type="EMBL" id="LDOU01000015">
    <property type="protein sequence ID" value="KLV08366.1"/>
    <property type="molecule type" value="Genomic_DNA"/>
</dbReference>
<dbReference type="PRINTS" id="PR00036">
    <property type="entry name" value="HTHLACI"/>
</dbReference>
<dbReference type="PANTHER" id="PTHR30146">
    <property type="entry name" value="LACI-RELATED TRANSCRIPTIONAL REPRESSOR"/>
    <property type="match status" value="1"/>
</dbReference>
<dbReference type="GO" id="GO:0003700">
    <property type="term" value="F:DNA-binding transcription factor activity"/>
    <property type="evidence" value="ECO:0007669"/>
    <property type="project" value="TreeGrafter"/>
</dbReference>
<dbReference type="InterPro" id="IPR046335">
    <property type="entry name" value="LacI/GalR-like_sensor"/>
</dbReference>
<dbReference type="STRING" id="320778.ABT57_16445"/>
<dbReference type="InterPro" id="IPR028082">
    <property type="entry name" value="Peripla_BP_I"/>
</dbReference>
<evidence type="ECO:0000256" key="1">
    <source>
        <dbReference type="ARBA" id="ARBA00023015"/>
    </source>
</evidence>
<dbReference type="AlphaFoldDB" id="A0A0J1H9K7"/>
<keyword evidence="3" id="KW-0804">Transcription</keyword>
<dbReference type="SUPFAM" id="SSF47413">
    <property type="entry name" value="lambda repressor-like DNA-binding domains"/>
    <property type="match status" value="1"/>
</dbReference>
<gene>
    <name evidence="5" type="ORF">ABT57_16445</name>
</gene>
<dbReference type="PANTHER" id="PTHR30146:SF98">
    <property type="entry name" value="HTH-TYPE TRANSCRIPTIONAL REGULATOR GALR"/>
    <property type="match status" value="1"/>
</dbReference>
<comment type="caution">
    <text evidence="5">The sequence shown here is derived from an EMBL/GenBank/DDBJ whole genome shotgun (WGS) entry which is preliminary data.</text>
</comment>
<proteinExistence type="predicted"/>
<organism evidence="5 6">
    <name type="scientific">Photobacterium ganghwense</name>
    <dbReference type="NCBI Taxonomy" id="320778"/>
    <lineage>
        <taxon>Bacteria</taxon>
        <taxon>Pseudomonadati</taxon>
        <taxon>Pseudomonadota</taxon>
        <taxon>Gammaproteobacteria</taxon>
        <taxon>Vibrionales</taxon>
        <taxon>Vibrionaceae</taxon>
        <taxon>Photobacterium</taxon>
    </lineage>
</organism>
<dbReference type="Pfam" id="PF13377">
    <property type="entry name" value="Peripla_BP_3"/>
    <property type="match status" value="1"/>
</dbReference>
<dbReference type="RefSeq" id="WP_047886254.1">
    <property type="nucleotide sequence ID" value="NZ_JAHRDW010000128.1"/>
</dbReference>
<dbReference type="Pfam" id="PF00356">
    <property type="entry name" value="LacI"/>
    <property type="match status" value="1"/>
</dbReference>
<dbReference type="GO" id="GO:0000976">
    <property type="term" value="F:transcription cis-regulatory region binding"/>
    <property type="evidence" value="ECO:0007669"/>
    <property type="project" value="TreeGrafter"/>
</dbReference>
<dbReference type="CDD" id="cd06270">
    <property type="entry name" value="PBP1_GalS-like"/>
    <property type="match status" value="1"/>
</dbReference>
<dbReference type="PROSITE" id="PS00356">
    <property type="entry name" value="HTH_LACI_1"/>
    <property type="match status" value="1"/>
</dbReference>
<dbReference type="Proteomes" id="UP000035909">
    <property type="component" value="Unassembled WGS sequence"/>
</dbReference>
<keyword evidence="1" id="KW-0805">Transcription regulation</keyword>
<dbReference type="SUPFAM" id="SSF53822">
    <property type="entry name" value="Periplasmic binding protein-like I"/>
    <property type="match status" value="1"/>
</dbReference>
<keyword evidence="6" id="KW-1185">Reference proteome</keyword>